<comment type="caution">
    <text evidence="3">The sequence shown here is derived from an EMBL/GenBank/DDBJ whole genome shotgun (WGS) entry which is preliminary data.</text>
</comment>
<accession>A0ABT4TIA8</accession>
<reference evidence="3" key="1">
    <citation type="submission" date="2023-01" db="EMBL/GenBank/DDBJ databases">
        <title>Draft genome sequence of Nocardiopsis sp. LSu2-4 isolated from halophytes.</title>
        <authorList>
            <person name="Duangmal K."/>
            <person name="Chantavorakit T."/>
        </authorList>
    </citation>
    <scope>NUCLEOTIDE SEQUENCE</scope>
    <source>
        <strain evidence="3">LSu2-4</strain>
    </source>
</reference>
<evidence type="ECO:0000256" key="2">
    <source>
        <dbReference type="SAM" id="Phobius"/>
    </source>
</evidence>
<feature type="compositionally biased region" description="Polar residues" evidence="1">
    <location>
        <begin position="9"/>
        <end position="21"/>
    </location>
</feature>
<dbReference type="InterPro" id="IPR025325">
    <property type="entry name" value="DUF4231"/>
</dbReference>
<proteinExistence type="predicted"/>
<gene>
    <name evidence="3" type="ORF">O4U47_07970</name>
</gene>
<keyword evidence="2" id="KW-0472">Membrane</keyword>
<dbReference type="NCBIfam" id="NF033634">
    <property type="entry name" value="SLATT_1"/>
    <property type="match status" value="1"/>
</dbReference>
<protein>
    <submittedName>
        <fullName evidence="3">DUF4231 domain-containing protein</fullName>
    </submittedName>
</protein>
<evidence type="ECO:0000313" key="4">
    <source>
        <dbReference type="Proteomes" id="UP001165685"/>
    </source>
</evidence>
<dbReference type="RefSeq" id="WP_270676989.1">
    <property type="nucleotide sequence ID" value="NZ_JAQFWP010000011.1"/>
</dbReference>
<keyword evidence="4" id="KW-1185">Reference proteome</keyword>
<dbReference type="Proteomes" id="UP001165685">
    <property type="component" value="Unassembled WGS sequence"/>
</dbReference>
<dbReference type="Pfam" id="PF14015">
    <property type="entry name" value="DUF4231"/>
    <property type="match status" value="1"/>
</dbReference>
<feature type="region of interest" description="Disordered" evidence="1">
    <location>
        <begin position="265"/>
        <end position="290"/>
    </location>
</feature>
<organism evidence="3 4">
    <name type="scientific">Nocardiopsis suaedae</name>
    <dbReference type="NCBI Taxonomy" id="3018444"/>
    <lineage>
        <taxon>Bacteria</taxon>
        <taxon>Bacillati</taxon>
        <taxon>Actinomycetota</taxon>
        <taxon>Actinomycetes</taxon>
        <taxon>Streptosporangiales</taxon>
        <taxon>Nocardiopsidaceae</taxon>
        <taxon>Nocardiopsis</taxon>
    </lineage>
</organism>
<feature type="region of interest" description="Disordered" evidence="1">
    <location>
        <begin position="1"/>
        <end position="21"/>
    </location>
</feature>
<sequence>MSDEEIANTGDNESKNQNTKEGANAVAYDLAQARFKLHDNRTKIDRAELRKKYSWAAIFVSLSLWLPIALLNFTPSPPINPLWTNIGGIVVTLTAIVTSAFFISKFNKDLVELWDLRRKHRDSEKSARLRLPDNASRNILWHYHSDVAASIDEYRSGASKQRKVGNWFQGFIIVFSVAVSLLVTASSQFPALQWAGVAASFLVATATSLNGYFKFRERGVNMQRAADDLEYEYNSAELGINSYRDTDDDVNRLKDFAEKTEKIKLDQRKREQQLEQGPQSRSAANNEGSQ</sequence>
<keyword evidence="2" id="KW-0812">Transmembrane</keyword>
<feature type="transmembrane region" description="Helical" evidence="2">
    <location>
        <begin position="191"/>
        <end position="213"/>
    </location>
</feature>
<feature type="transmembrane region" description="Helical" evidence="2">
    <location>
        <begin position="82"/>
        <end position="103"/>
    </location>
</feature>
<feature type="transmembrane region" description="Helical" evidence="2">
    <location>
        <begin position="164"/>
        <end position="185"/>
    </location>
</feature>
<feature type="compositionally biased region" description="Polar residues" evidence="1">
    <location>
        <begin position="274"/>
        <end position="290"/>
    </location>
</feature>
<keyword evidence="2" id="KW-1133">Transmembrane helix</keyword>
<dbReference type="EMBL" id="JAQFWP010000011">
    <property type="protein sequence ID" value="MDA2804444.1"/>
    <property type="molecule type" value="Genomic_DNA"/>
</dbReference>
<feature type="transmembrane region" description="Helical" evidence="2">
    <location>
        <begin position="53"/>
        <end position="70"/>
    </location>
</feature>
<name>A0ABT4TIA8_9ACTN</name>
<evidence type="ECO:0000256" key="1">
    <source>
        <dbReference type="SAM" id="MobiDB-lite"/>
    </source>
</evidence>
<evidence type="ECO:0000313" key="3">
    <source>
        <dbReference type="EMBL" id="MDA2804444.1"/>
    </source>
</evidence>